<evidence type="ECO:0000256" key="5">
    <source>
        <dbReference type="ARBA" id="ARBA00022741"/>
    </source>
</evidence>
<protein>
    <submittedName>
        <fullName evidence="10">Aspartyl-tRNA synthetase</fullName>
    </submittedName>
</protein>
<keyword evidence="5" id="KW-0547">Nucleotide-binding</keyword>
<dbReference type="Gene3D" id="2.40.50.140">
    <property type="entry name" value="Nucleic acid-binding proteins"/>
    <property type="match status" value="1"/>
</dbReference>
<dbReference type="EMBL" id="LJCR01002067">
    <property type="protein sequence ID" value="KPV49291.1"/>
    <property type="molecule type" value="Genomic_DNA"/>
</dbReference>
<reference evidence="10 11" key="1">
    <citation type="submission" date="2015-09" db="EMBL/GenBank/DDBJ databases">
        <title>Draft genome sequence of Kouleothrix aurantiaca JCM 19913.</title>
        <authorList>
            <person name="Hemp J."/>
        </authorList>
    </citation>
    <scope>NUCLEOTIDE SEQUENCE [LARGE SCALE GENOMIC DNA]</scope>
    <source>
        <strain evidence="10 11">COM-B</strain>
    </source>
</reference>
<evidence type="ECO:0000256" key="8">
    <source>
        <dbReference type="ARBA" id="ARBA00023146"/>
    </source>
</evidence>
<dbReference type="Pfam" id="PF00152">
    <property type="entry name" value="tRNA-synt_2"/>
    <property type="match status" value="1"/>
</dbReference>
<feature type="non-terminal residue" evidence="10">
    <location>
        <position position="324"/>
    </location>
</feature>
<evidence type="ECO:0000256" key="1">
    <source>
        <dbReference type="ARBA" id="ARBA00004496"/>
    </source>
</evidence>
<dbReference type="PANTHER" id="PTHR43450">
    <property type="entry name" value="ASPARTYL-TRNA SYNTHETASE"/>
    <property type="match status" value="1"/>
</dbReference>
<sequence>MERVWTTQIGAHIGERVRIAGWLHRVRQLSNLSFLILRDAQGLAQVVVEDAAVIAQLTDLHAETVLVIEGTVVAEPQAPGGVEIHQPALEVLAAAAEPPPFDLFRPTIKAQLPTLLDHAPVGLRHPRQRALFRVAAASMAGFRAALTARDFVEIQTPKIVGAATEGGANVFRLDYFGQPAYLSQSPQLYKQIMVGVFERVFEVGPAFRAEPHDTPRHANEFVSLDVELGFIRDQFDVMAVLNRALEGMIAAIHEQAGGALAALGSKAGPLALPAVPPDIPAVHFADALDMFSRATGEDVRGGPDLAPAHERWLGEWARREHGSD</sequence>
<accession>A0A0P9DH94</accession>
<dbReference type="InterPro" id="IPR004364">
    <property type="entry name" value="Aa-tRNA-synt_II"/>
</dbReference>
<dbReference type="Gene3D" id="3.30.930.10">
    <property type="entry name" value="Bira Bifunctional Protein, Domain 2"/>
    <property type="match status" value="1"/>
</dbReference>
<keyword evidence="6" id="KW-0067">ATP-binding</keyword>
<dbReference type="PRINTS" id="PR01042">
    <property type="entry name" value="TRNASYNTHASP"/>
</dbReference>
<dbReference type="InterPro" id="IPR045864">
    <property type="entry name" value="aa-tRNA-synth_II/BPL/LPL"/>
</dbReference>
<evidence type="ECO:0000313" key="11">
    <source>
        <dbReference type="Proteomes" id="UP000050509"/>
    </source>
</evidence>
<dbReference type="PANTHER" id="PTHR43450:SF1">
    <property type="entry name" value="ASPARTATE--TRNA LIGASE, CYTOPLASMIC"/>
    <property type="match status" value="1"/>
</dbReference>
<keyword evidence="4" id="KW-0436">Ligase</keyword>
<dbReference type="InterPro" id="IPR004523">
    <property type="entry name" value="Asp-tRNA_synthase_2"/>
</dbReference>
<dbReference type="InterPro" id="IPR012340">
    <property type="entry name" value="NA-bd_OB-fold"/>
</dbReference>
<comment type="similarity">
    <text evidence="2">Belongs to the class-II aminoacyl-tRNA synthetase family. Type 2 subfamily.</text>
</comment>
<evidence type="ECO:0000256" key="7">
    <source>
        <dbReference type="ARBA" id="ARBA00022917"/>
    </source>
</evidence>
<keyword evidence="11" id="KW-1185">Reference proteome</keyword>
<dbReference type="Pfam" id="PF01336">
    <property type="entry name" value="tRNA_anti-codon"/>
    <property type="match status" value="1"/>
</dbReference>
<dbReference type="AlphaFoldDB" id="A0A0P9DH94"/>
<evidence type="ECO:0000256" key="2">
    <source>
        <dbReference type="ARBA" id="ARBA00005312"/>
    </source>
</evidence>
<dbReference type="PROSITE" id="PS50862">
    <property type="entry name" value="AA_TRNA_LIGASE_II"/>
    <property type="match status" value="1"/>
</dbReference>
<dbReference type="InterPro" id="IPR004365">
    <property type="entry name" value="NA-bd_OB_tRNA"/>
</dbReference>
<evidence type="ECO:0000256" key="4">
    <source>
        <dbReference type="ARBA" id="ARBA00022598"/>
    </source>
</evidence>
<dbReference type="InterPro" id="IPR002312">
    <property type="entry name" value="Asp/Asn-tRNA-synth_IIb"/>
</dbReference>
<dbReference type="GO" id="GO:0004815">
    <property type="term" value="F:aspartate-tRNA ligase activity"/>
    <property type="evidence" value="ECO:0007669"/>
    <property type="project" value="InterPro"/>
</dbReference>
<evidence type="ECO:0000256" key="3">
    <source>
        <dbReference type="ARBA" id="ARBA00022490"/>
    </source>
</evidence>
<comment type="subcellular location">
    <subcellularLocation>
        <location evidence="1">Cytoplasm</location>
    </subcellularLocation>
</comment>
<evidence type="ECO:0000259" key="9">
    <source>
        <dbReference type="PROSITE" id="PS50862"/>
    </source>
</evidence>
<dbReference type="GO" id="GO:0005829">
    <property type="term" value="C:cytosol"/>
    <property type="evidence" value="ECO:0007669"/>
    <property type="project" value="TreeGrafter"/>
</dbReference>
<keyword evidence="3" id="KW-0963">Cytoplasm</keyword>
<comment type="caution">
    <text evidence="10">The sequence shown here is derived from an EMBL/GenBank/DDBJ whole genome shotgun (WGS) entry which is preliminary data.</text>
</comment>
<evidence type="ECO:0000256" key="6">
    <source>
        <dbReference type="ARBA" id="ARBA00022840"/>
    </source>
</evidence>
<dbReference type="GO" id="GO:0005524">
    <property type="term" value="F:ATP binding"/>
    <property type="evidence" value="ECO:0007669"/>
    <property type="project" value="UniProtKB-KW"/>
</dbReference>
<gene>
    <name evidence="10" type="ORF">SE17_33480</name>
</gene>
<dbReference type="SUPFAM" id="SSF55681">
    <property type="entry name" value="Class II aaRS and biotin synthetases"/>
    <property type="match status" value="1"/>
</dbReference>
<keyword evidence="7" id="KW-0648">Protein biosynthesis</keyword>
<dbReference type="Proteomes" id="UP000050509">
    <property type="component" value="Unassembled WGS sequence"/>
</dbReference>
<name>A0A0P9DH94_9CHLR</name>
<dbReference type="SUPFAM" id="SSF50249">
    <property type="entry name" value="Nucleic acid-binding proteins"/>
    <property type="match status" value="1"/>
</dbReference>
<evidence type="ECO:0000313" key="10">
    <source>
        <dbReference type="EMBL" id="KPV49291.1"/>
    </source>
</evidence>
<dbReference type="GO" id="GO:0006422">
    <property type="term" value="P:aspartyl-tRNA aminoacylation"/>
    <property type="evidence" value="ECO:0007669"/>
    <property type="project" value="InterPro"/>
</dbReference>
<feature type="domain" description="Aminoacyl-transfer RNA synthetases class-II family profile" evidence="9">
    <location>
        <begin position="142"/>
        <end position="324"/>
    </location>
</feature>
<proteinExistence type="inferred from homology"/>
<organism evidence="10 11">
    <name type="scientific">Kouleothrix aurantiaca</name>
    <dbReference type="NCBI Taxonomy" id="186479"/>
    <lineage>
        <taxon>Bacteria</taxon>
        <taxon>Bacillati</taxon>
        <taxon>Chloroflexota</taxon>
        <taxon>Chloroflexia</taxon>
        <taxon>Chloroflexales</taxon>
        <taxon>Roseiflexineae</taxon>
        <taxon>Roseiflexaceae</taxon>
        <taxon>Kouleothrix</taxon>
    </lineage>
</organism>
<keyword evidence="8 10" id="KW-0030">Aminoacyl-tRNA synthetase</keyword>
<dbReference type="GO" id="GO:0003723">
    <property type="term" value="F:RNA binding"/>
    <property type="evidence" value="ECO:0007669"/>
    <property type="project" value="TreeGrafter"/>
</dbReference>
<dbReference type="GO" id="GO:0017101">
    <property type="term" value="C:aminoacyl-tRNA synthetase multienzyme complex"/>
    <property type="evidence" value="ECO:0007669"/>
    <property type="project" value="TreeGrafter"/>
</dbReference>
<dbReference type="InterPro" id="IPR006195">
    <property type="entry name" value="aa-tRNA-synth_II"/>
</dbReference>